<comment type="caution">
    <text evidence="7">The sequence shown here is derived from an EMBL/GenBank/DDBJ whole genome shotgun (WGS) entry which is preliminary data.</text>
</comment>
<dbReference type="EMBL" id="DTBJ01000028">
    <property type="protein sequence ID" value="HGM58690.1"/>
    <property type="molecule type" value="Genomic_DNA"/>
</dbReference>
<organism evidence="7">
    <name type="scientific">Staphylothermus marinus</name>
    <dbReference type="NCBI Taxonomy" id="2280"/>
    <lineage>
        <taxon>Archaea</taxon>
        <taxon>Thermoproteota</taxon>
        <taxon>Thermoprotei</taxon>
        <taxon>Desulfurococcales</taxon>
        <taxon>Desulfurococcaceae</taxon>
        <taxon>Staphylothermus</taxon>
    </lineage>
</organism>
<dbReference type="Pfam" id="PF02310">
    <property type="entry name" value="B12-binding"/>
    <property type="match status" value="1"/>
</dbReference>
<evidence type="ECO:0000256" key="4">
    <source>
        <dbReference type="ARBA" id="ARBA00023004"/>
    </source>
</evidence>
<dbReference type="GO" id="GO:0051536">
    <property type="term" value="F:iron-sulfur cluster binding"/>
    <property type="evidence" value="ECO:0007669"/>
    <property type="project" value="UniProtKB-KW"/>
</dbReference>
<gene>
    <name evidence="7" type="ORF">ENU14_03775</name>
</gene>
<feature type="domain" description="Radical SAM core" evidence="6">
    <location>
        <begin position="169"/>
        <end position="410"/>
    </location>
</feature>
<dbReference type="GO" id="GO:0031419">
    <property type="term" value="F:cobalamin binding"/>
    <property type="evidence" value="ECO:0007669"/>
    <property type="project" value="InterPro"/>
</dbReference>
<dbReference type="InterPro" id="IPR051198">
    <property type="entry name" value="BchE-like"/>
</dbReference>
<keyword evidence="2" id="KW-0949">S-adenosyl-L-methionine</keyword>
<sequence length="438" mass="50238">MSTVATVLYYDKRVKYSLNPLIASIDLIKGNDVYLVEDRNVLFRVIDYVSNKYSKCIVGFSLLTTFLTDSDFLNLILEVNKYAHMKKCITIVGGPHATGDPVGCIESLGFDYVFIGEGEESVREFIESLVDNLDPLSVKGIVFKFDDDRIQYTGFRKPVNLDEYHPFPYWRYLFNPIEITRGCVYGCKYCQVSYLHGFSMRHRSVEKIVYYVKLMIDEGIRDIRFISPNSLSYGSSTPGRVNYSSIDELLSKLYVLASKYSARIFFGTFPSEVRPDYIDDDVLKIIKKYVCNREIIIGAQSGSNRLLKEISRKHSVEDVLNAVELIIKHGFKPIVDFIIGLPGETLDDLVDTLNVIEKLVSQGSRIRLHSFIPLPGTPLGYVKPSEIPEWFKQRVIKYIGMGKVYGEWIKQEELSRKIIKLREKGIIKPFQFSTLYSQ</sequence>
<dbReference type="CDD" id="cd01335">
    <property type="entry name" value="Radical_SAM"/>
    <property type="match status" value="1"/>
</dbReference>
<keyword evidence="5" id="KW-0411">Iron-sulfur</keyword>
<evidence type="ECO:0000256" key="3">
    <source>
        <dbReference type="ARBA" id="ARBA00022723"/>
    </source>
</evidence>
<dbReference type="GO" id="GO:0003824">
    <property type="term" value="F:catalytic activity"/>
    <property type="evidence" value="ECO:0007669"/>
    <property type="project" value="InterPro"/>
</dbReference>
<dbReference type="PANTHER" id="PTHR43409">
    <property type="entry name" value="ANAEROBIC MAGNESIUM-PROTOPORPHYRIN IX MONOMETHYL ESTER CYCLASE-RELATED"/>
    <property type="match status" value="1"/>
</dbReference>
<name>A0A7C4HBS3_STAMA</name>
<dbReference type="SFLD" id="SFLDS00029">
    <property type="entry name" value="Radical_SAM"/>
    <property type="match status" value="1"/>
</dbReference>
<dbReference type="SMART" id="SM00729">
    <property type="entry name" value="Elp3"/>
    <property type="match status" value="1"/>
</dbReference>
<evidence type="ECO:0000256" key="2">
    <source>
        <dbReference type="ARBA" id="ARBA00022691"/>
    </source>
</evidence>
<dbReference type="InterPro" id="IPR006638">
    <property type="entry name" value="Elp3/MiaA/NifB-like_rSAM"/>
</dbReference>
<dbReference type="Gene3D" id="3.80.30.20">
    <property type="entry name" value="tm_1862 like domain"/>
    <property type="match status" value="1"/>
</dbReference>
<keyword evidence="3" id="KW-0479">Metal-binding</keyword>
<dbReference type="NCBIfam" id="TIGR04013">
    <property type="entry name" value="B12_SAM_MJ_1487"/>
    <property type="match status" value="1"/>
</dbReference>
<dbReference type="Gene3D" id="3.40.50.280">
    <property type="entry name" value="Cobalamin-binding domain"/>
    <property type="match status" value="1"/>
</dbReference>
<dbReference type="PANTHER" id="PTHR43409:SF17">
    <property type="entry name" value="METHYLTHIOTRANSFERASE MJ0865-RELATED"/>
    <property type="match status" value="1"/>
</dbReference>
<accession>A0A7C4HBS3</accession>
<dbReference type="PROSITE" id="PS51918">
    <property type="entry name" value="RADICAL_SAM"/>
    <property type="match status" value="1"/>
</dbReference>
<comment type="cofactor">
    <cofactor evidence="1">
        <name>[4Fe-4S] cluster</name>
        <dbReference type="ChEBI" id="CHEBI:49883"/>
    </cofactor>
</comment>
<dbReference type="AlphaFoldDB" id="A0A7C4HBS3"/>
<evidence type="ECO:0000313" key="7">
    <source>
        <dbReference type="EMBL" id="HGM58690.1"/>
    </source>
</evidence>
<dbReference type="Pfam" id="PF04055">
    <property type="entry name" value="Radical_SAM"/>
    <property type="match status" value="1"/>
</dbReference>
<dbReference type="SFLD" id="SFLDG01082">
    <property type="entry name" value="B12-binding_domain_containing"/>
    <property type="match status" value="1"/>
</dbReference>
<dbReference type="InterPro" id="IPR023404">
    <property type="entry name" value="rSAM_horseshoe"/>
</dbReference>
<evidence type="ECO:0000256" key="5">
    <source>
        <dbReference type="ARBA" id="ARBA00023014"/>
    </source>
</evidence>
<keyword evidence="4" id="KW-0408">Iron</keyword>
<reference evidence="7" key="1">
    <citation type="journal article" date="2020" name="mSystems">
        <title>Genome- and Community-Level Interaction Insights into Carbon Utilization and Element Cycling Functions of Hydrothermarchaeota in Hydrothermal Sediment.</title>
        <authorList>
            <person name="Zhou Z."/>
            <person name="Liu Y."/>
            <person name="Xu W."/>
            <person name="Pan J."/>
            <person name="Luo Z.H."/>
            <person name="Li M."/>
        </authorList>
    </citation>
    <scope>NUCLEOTIDE SEQUENCE [LARGE SCALE GENOMIC DNA]</scope>
    <source>
        <strain evidence="7">SpSt-642</strain>
    </source>
</reference>
<protein>
    <submittedName>
        <fullName evidence="7">TIGR04013 family B12-binding domain/radical SAM domain-containing protein</fullName>
    </submittedName>
</protein>
<dbReference type="CDD" id="cd02068">
    <property type="entry name" value="radical_SAM_B12_BD"/>
    <property type="match status" value="1"/>
</dbReference>
<dbReference type="InterPro" id="IPR023980">
    <property type="entry name" value="CHP04013_B12-bd/rSAM"/>
</dbReference>
<dbReference type="InterPro" id="IPR006158">
    <property type="entry name" value="Cobalamin-bd"/>
</dbReference>
<evidence type="ECO:0000256" key="1">
    <source>
        <dbReference type="ARBA" id="ARBA00001966"/>
    </source>
</evidence>
<dbReference type="InterPro" id="IPR058240">
    <property type="entry name" value="rSAM_sf"/>
</dbReference>
<dbReference type="InterPro" id="IPR007197">
    <property type="entry name" value="rSAM"/>
</dbReference>
<dbReference type="GO" id="GO:0046872">
    <property type="term" value="F:metal ion binding"/>
    <property type="evidence" value="ECO:0007669"/>
    <property type="project" value="UniProtKB-KW"/>
</dbReference>
<evidence type="ECO:0000259" key="6">
    <source>
        <dbReference type="PROSITE" id="PS51918"/>
    </source>
</evidence>
<dbReference type="SUPFAM" id="SSF102114">
    <property type="entry name" value="Radical SAM enzymes"/>
    <property type="match status" value="1"/>
</dbReference>
<proteinExistence type="predicted"/>